<reference evidence="1 2" key="1">
    <citation type="submission" date="2013-02" db="EMBL/GenBank/DDBJ databases">
        <title>The Genome Sequence of Acinetobacter sp. ANC 3862.</title>
        <authorList>
            <consortium name="The Broad Institute Genome Sequencing Platform"/>
            <consortium name="The Broad Institute Genome Sequencing Center for Infectious Disease"/>
            <person name="Cerqueira G."/>
            <person name="Feldgarden M."/>
            <person name="Courvalin P."/>
            <person name="Perichon B."/>
            <person name="Grillot-Courvalin C."/>
            <person name="Clermont D."/>
            <person name="Rocha E."/>
            <person name="Yoon E.-J."/>
            <person name="Nemec A."/>
            <person name="Walker B."/>
            <person name="Young S.K."/>
            <person name="Zeng Q."/>
            <person name="Gargeya S."/>
            <person name="Fitzgerald M."/>
            <person name="Haas B."/>
            <person name="Abouelleil A."/>
            <person name="Alvarado L."/>
            <person name="Arachchi H.M."/>
            <person name="Berlin A.M."/>
            <person name="Chapman S.B."/>
            <person name="Dewar J."/>
            <person name="Goldberg J."/>
            <person name="Griggs A."/>
            <person name="Gujja S."/>
            <person name="Hansen M."/>
            <person name="Howarth C."/>
            <person name="Imamovic A."/>
            <person name="Larimer J."/>
            <person name="McCowan C."/>
            <person name="Murphy C."/>
            <person name="Neiman D."/>
            <person name="Pearson M."/>
            <person name="Priest M."/>
            <person name="Roberts A."/>
            <person name="Saif S."/>
            <person name="Shea T."/>
            <person name="Sisk P."/>
            <person name="Sykes S."/>
            <person name="Wortman J."/>
            <person name="Nusbaum C."/>
            <person name="Birren B."/>
        </authorList>
    </citation>
    <scope>NUCLEOTIDE SEQUENCE [LARGE SCALE GENOMIC DNA]</scope>
    <source>
        <strain evidence="1 2">ANC 3862</strain>
    </source>
</reference>
<gene>
    <name evidence="1" type="ORF">F900_01229</name>
</gene>
<evidence type="ECO:0000313" key="2">
    <source>
        <dbReference type="Proteomes" id="UP000013248"/>
    </source>
</evidence>
<protein>
    <submittedName>
        <fullName evidence="1">Uncharacterized protein</fullName>
    </submittedName>
</protein>
<organism evidence="1 2">
    <name type="scientific">Acinetobacter modestus</name>
    <dbReference type="NCBI Taxonomy" id="1776740"/>
    <lineage>
        <taxon>Bacteria</taxon>
        <taxon>Pseudomonadati</taxon>
        <taxon>Pseudomonadota</taxon>
        <taxon>Gammaproteobacteria</taxon>
        <taxon>Moraxellales</taxon>
        <taxon>Moraxellaceae</taxon>
        <taxon>Acinetobacter</taxon>
    </lineage>
</organism>
<dbReference type="PATRIC" id="fig|1217705.3.peg.1180"/>
<dbReference type="Proteomes" id="UP000013248">
    <property type="component" value="Unassembled WGS sequence"/>
</dbReference>
<comment type="caution">
    <text evidence="1">The sequence shown here is derived from an EMBL/GenBank/DDBJ whole genome shotgun (WGS) entry which is preliminary data.</text>
</comment>
<dbReference type="HOGENOM" id="CLU_1860883_0_0_6"/>
<evidence type="ECO:0000313" key="1">
    <source>
        <dbReference type="EMBL" id="ENX02781.1"/>
    </source>
</evidence>
<dbReference type="EMBL" id="APRP01000014">
    <property type="protein sequence ID" value="ENX02781.1"/>
    <property type="molecule type" value="Genomic_DNA"/>
</dbReference>
<proteinExistence type="predicted"/>
<sequence length="137" mass="16098">MAFSLYCLINENSEDFPLTLLEKKLSERFSKMEGLQIGYEEDPFDASEKHLRFSWDMRCILVFYETGQHVIDDSMEIQKMAGTLVPFNISSISRRIRAVFSDDYDLEHTEQMVSMIDFLRKIDGAFVYDPQQNDFVK</sequence>
<name>N9NAU8_9GAMM</name>
<dbReference type="AlphaFoldDB" id="N9NAU8"/>
<dbReference type="eggNOG" id="ENOG5030QET">
    <property type="taxonomic scope" value="Bacteria"/>
</dbReference>
<dbReference type="RefSeq" id="WP_005215904.1">
    <property type="nucleotide sequence ID" value="NZ_KB850089.1"/>
</dbReference>
<accession>N9NAU8</accession>